<sequence length="428" mass="49552">MNLFDKTLQGIYDIRRAVKGEPRLLHTKFGDIILADKTTRRNAQHIISKLQRTTEALTKSDIQKWRKAWQQAISIESPNRQMLYDIYRDTATDAHVTGCIGQRTGFVLSKSFNIEDKSGKPCDELKHYFDQEWFYELCRLILDSIYYGHSLIELGDIRKDGDGCPCYSEVKLIDRKFVIPEHHRVVTDLGQDWTTGIDYREPEWYNNLIEAGKPDDLGLYLKAALHAIPKKNVLAAWDVFSEVFGMPMRVAKTASRDKADQQCIEEMLKDMDIAPWALFPEGTDIQIIESTKSDAFNVYDKRVDRSNSEISKLIIGQTMTIEDGSSLSQSQTHLKVFENLVESDAKMLASIINNQLIPRMIRHGYPLKGYHFSWDESVDYTPEQQMEYEKMISDRYEVDPKYFADKYNMPVGERIQQPGLQLSRPFFD</sequence>
<dbReference type="Proteomes" id="UP000421283">
    <property type="component" value="Unassembled WGS sequence"/>
</dbReference>
<dbReference type="RefSeq" id="WP_153137042.1">
    <property type="nucleotide sequence ID" value="NZ_VZAP01000015.1"/>
</dbReference>
<accession>A0AA91A7G8</accession>
<dbReference type="Pfam" id="PF06074">
    <property type="entry name" value="Portal_Mu"/>
    <property type="match status" value="1"/>
</dbReference>
<gene>
    <name evidence="1" type="ORF">F7D31_01250</name>
</gene>
<dbReference type="AlphaFoldDB" id="A0AA91A7G8"/>
<proteinExistence type="predicted"/>
<protein>
    <submittedName>
        <fullName evidence="1">DUF935 family protein</fullName>
    </submittedName>
</protein>
<organism evidence="1 2">
    <name type="scientific">Segatella copri</name>
    <dbReference type="NCBI Taxonomy" id="165179"/>
    <lineage>
        <taxon>Bacteria</taxon>
        <taxon>Pseudomonadati</taxon>
        <taxon>Bacteroidota</taxon>
        <taxon>Bacteroidia</taxon>
        <taxon>Bacteroidales</taxon>
        <taxon>Prevotellaceae</taxon>
        <taxon>Segatella</taxon>
    </lineage>
</organism>
<dbReference type="EMBL" id="VZAP01000015">
    <property type="protein sequence ID" value="MQO91320.1"/>
    <property type="molecule type" value="Genomic_DNA"/>
</dbReference>
<name>A0AA91A7G8_9BACT</name>
<comment type="caution">
    <text evidence="1">The sequence shown here is derived from an EMBL/GenBank/DDBJ whole genome shotgun (WGS) entry which is preliminary data.</text>
</comment>
<dbReference type="InterPro" id="IPR009279">
    <property type="entry name" value="Portal_Mu"/>
</dbReference>
<evidence type="ECO:0000313" key="2">
    <source>
        <dbReference type="Proteomes" id="UP000421283"/>
    </source>
</evidence>
<reference evidence="2" key="1">
    <citation type="submission" date="2019-09" db="EMBL/GenBank/DDBJ databases">
        <title>Distinct polysaccharide growth profiles of human intestinal Prevotella copri isolates.</title>
        <authorList>
            <person name="Fehlner-Peach H."/>
            <person name="Magnabosco C."/>
            <person name="Raghavan V."/>
            <person name="Scher J.U."/>
            <person name="Tett A."/>
            <person name="Cox L.M."/>
            <person name="Gottsegen C."/>
            <person name="Watters A."/>
            <person name="Wiltshire- Gordon J.D."/>
            <person name="Segata N."/>
            <person name="Bonneau R."/>
            <person name="Littman D.R."/>
        </authorList>
    </citation>
    <scope>NUCLEOTIDE SEQUENCE [LARGE SCALE GENOMIC DNA]</scope>
    <source>
        <strain evidence="2">iAU3127</strain>
    </source>
</reference>
<evidence type="ECO:0000313" key="1">
    <source>
        <dbReference type="EMBL" id="MQO91320.1"/>
    </source>
</evidence>